<dbReference type="PANTHER" id="PTHR43734:SF1">
    <property type="entry name" value="PHYTOENE DESATURASE"/>
    <property type="match status" value="1"/>
</dbReference>
<evidence type="ECO:0000256" key="3">
    <source>
        <dbReference type="ARBA" id="ARBA00022746"/>
    </source>
</evidence>
<dbReference type="AlphaFoldDB" id="A0A8J7K9H5"/>
<comment type="pathway">
    <text evidence="1 5">Carotenoid biosynthesis.</text>
</comment>
<dbReference type="EMBL" id="JADGIK010000001">
    <property type="protein sequence ID" value="MBF0596125.1"/>
    <property type="molecule type" value="Genomic_DNA"/>
</dbReference>
<dbReference type="GO" id="GO:0016491">
    <property type="term" value="F:oxidoreductase activity"/>
    <property type="evidence" value="ECO:0007669"/>
    <property type="project" value="UniProtKB-KW"/>
</dbReference>
<sequence>MISKRIAIIGAGFSGIASATYLANKGYEVHLYEKHAIAGGRARQLKTDNGYTFDMGPSWYWMPEIFENYFKDFGKNLKDYYQLVKLDPQFEMIFANSKMSIPSSYDNLKEIFEAKEKGAAERLDDFMADAQKKYEIGMGEFVQKPCLSLTEFASLKILKNSFKLNLFTNFSTFVRRYFTHPDLITLMEFPVIFLGAAPKDIPALYSLMNYGGMKLGTFYPIGGMGQIIHAMVKLAQEKGVKFHYNANVEKIVVENNIAKQLIINNEKINFDHIISSADYHFTETKLLDKEYRNYNEEYWDKKTFAPSCLIYYLGINKKLDHIPHHTLFFENSLEQHTHEIYTDKKWPTKPLFYMCCPSKTDDSVAPIGHENLFLLMPLATGIKDDENLREKYFNDMITRIEEKFGLSNIKANIDYKKSYCIDDFTNDYGAYKGNAYGLANTLQQTAFLKPTIKNKKVKNLYYTGQLTVPGPGVPPSLISGKIVANEIINS</sequence>
<proteinExistence type="inferred from homology"/>
<dbReference type="NCBIfam" id="TIGR02734">
    <property type="entry name" value="crtI_fam"/>
    <property type="match status" value="1"/>
</dbReference>
<evidence type="ECO:0000256" key="4">
    <source>
        <dbReference type="ARBA" id="ARBA00023002"/>
    </source>
</evidence>
<dbReference type="PRINTS" id="PR00419">
    <property type="entry name" value="ADXRDTASE"/>
</dbReference>
<dbReference type="GO" id="GO:0016117">
    <property type="term" value="P:carotenoid biosynthetic process"/>
    <property type="evidence" value="ECO:0007669"/>
    <property type="project" value="UniProtKB-KW"/>
</dbReference>
<accession>A0A8J7K9H5</accession>
<evidence type="ECO:0000256" key="1">
    <source>
        <dbReference type="ARBA" id="ARBA00004829"/>
    </source>
</evidence>
<dbReference type="InterPro" id="IPR036188">
    <property type="entry name" value="FAD/NAD-bd_sf"/>
</dbReference>
<dbReference type="Gene3D" id="3.50.50.60">
    <property type="entry name" value="FAD/NAD(P)-binding domain"/>
    <property type="match status" value="2"/>
</dbReference>
<evidence type="ECO:0000313" key="7">
    <source>
        <dbReference type="EMBL" id="MBF0596125.1"/>
    </source>
</evidence>
<dbReference type="SUPFAM" id="SSF51905">
    <property type="entry name" value="FAD/NAD(P)-binding domain"/>
    <property type="match status" value="1"/>
</dbReference>
<dbReference type="PANTHER" id="PTHR43734">
    <property type="entry name" value="PHYTOENE DESATURASE"/>
    <property type="match status" value="1"/>
</dbReference>
<evidence type="ECO:0000313" key="8">
    <source>
        <dbReference type="Proteomes" id="UP000608754"/>
    </source>
</evidence>
<reference evidence="7" key="1">
    <citation type="submission" date="2020-10" db="EMBL/GenBank/DDBJ databases">
        <authorList>
            <person name="Lu T."/>
            <person name="Wang Q."/>
            <person name="Han X."/>
        </authorList>
    </citation>
    <scope>NUCLEOTIDE SEQUENCE</scope>
    <source>
        <strain evidence="7">WQ 117</strain>
    </source>
</reference>
<dbReference type="RefSeq" id="WP_194181654.1">
    <property type="nucleotide sequence ID" value="NZ_JADGIK010000001.1"/>
</dbReference>
<evidence type="ECO:0000256" key="2">
    <source>
        <dbReference type="ARBA" id="ARBA00006046"/>
    </source>
</evidence>
<dbReference type="InterPro" id="IPR014105">
    <property type="entry name" value="Carotenoid/retinoid_OxRdtase"/>
</dbReference>
<keyword evidence="8" id="KW-1185">Reference proteome</keyword>
<keyword evidence="4 5" id="KW-0560">Oxidoreductase</keyword>
<dbReference type="InterPro" id="IPR002937">
    <property type="entry name" value="Amino_oxidase"/>
</dbReference>
<name>A0A8J7K9H5_9FLAO</name>
<dbReference type="Pfam" id="PF01593">
    <property type="entry name" value="Amino_oxidase"/>
    <property type="match status" value="1"/>
</dbReference>
<keyword evidence="3 5" id="KW-0125">Carotenoid biosynthesis</keyword>
<comment type="caution">
    <text evidence="7">The sequence shown here is derived from an EMBL/GenBank/DDBJ whole genome shotgun (WGS) entry which is preliminary data.</text>
</comment>
<protein>
    <submittedName>
        <fullName evidence="7">Phytoene desaturase</fullName>
    </submittedName>
</protein>
<evidence type="ECO:0000256" key="5">
    <source>
        <dbReference type="RuleBase" id="RU362075"/>
    </source>
</evidence>
<comment type="similarity">
    <text evidence="2 5">Belongs to the carotenoid/retinoid oxidoreductase family.</text>
</comment>
<evidence type="ECO:0000259" key="6">
    <source>
        <dbReference type="Pfam" id="PF01593"/>
    </source>
</evidence>
<gene>
    <name evidence="7" type="primary">crtI</name>
    <name evidence="7" type="ORF">IM532_01365</name>
</gene>
<dbReference type="Proteomes" id="UP000608754">
    <property type="component" value="Unassembled WGS sequence"/>
</dbReference>
<feature type="domain" description="Amine oxidase" evidence="6">
    <location>
        <begin position="13"/>
        <end position="488"/>
    </location>
</feature>
<organism evidence="7 8">
    <name type="scientific">Faecalibacter rhinopitheci</name>
    <dbReference type="NCBI Taxonomy" id="2779678"/>
    <lineage>
        <taxon>Bacteria</taxon>
        <taxon>Pseudomonadati</taxon>
        <taxon>Bacteroidota</taxon>
        <taxon>Flavobacteriia</taxon>
        <taxon>Flavobacteriales</taxon>
        <taxon>Weeksellaceae</taxon>
        <taxon>Faecalibacter</taxon>
    </lineage>
</organism>